<gene>
    <name evidence="1" type="ORF">SAMN05216204_14133</name>
</gene>
<organism evidence="1 2">
    <name type="scientific">Massilia yuzhufengensis</name>
    <dbReference type="NCBI Taxonomy" id="1164594"/>
    <lineage>
        <taxon>Bacteria</taxon>
        <taxon>Pseudomonadati</taxon>
        <taxon>Pseudomonadota</taxon>
        <taxon>Betaproteobacteria</taxon>
        <taxon>Burkholderiales</taxon>
        <taxon>Oxalobacteraceae</taxon>
        <taxon>Telluria group</taxon>
        <taxon>Massilia</taxon>
    </lineage>
</organism>
<dbReference type="RefSeq" id="WP_091876970.1">
    <property type="nucleotide sequence ID" value="NZ_FOLD01000041.1"/>
</dbReference>
<accession>A0A1I1VSG1</accession>
<proteinExistence type="predicted"/>
<sequence>MRTVKTLPPLLQRHWPLACLGAALCLSLLWSALAPLGGGSHELLLDVRPGAPSALRLTLGVQDVLLLRNRTGAPLVFGPVQLAPGAEFRLPFEEAGEQDFPCPALPGGTLRVSVVPMPDPGWERLRWRSGKLGDAIRNLPLKGPEQGPE</sequence>
<evidence type="ECO:0000313" key="2">
    <source>
        <dbReference type="Proteomes" id="UP000198639"/>
    </source>
</evidence>
<keyword evidence="2" id="KW-1185">Reference proteome</keyword>
<protein>
    <submittedName>
        <fullName evidence="1">Uncharacterized protein</fullName>
    </submittedName>
</protein>
<reference evidence="2" key="1">
    <citation type="submission" date="2016-10" db="EMBL/GenBank/DDBJ databases">
        <authorList>
            <person name="Varghese N."/>
            <person name="Submissions S."/>
        </authorList>
    </citation>
    <scope>NUCLEOTIDE SEQUENCE [LARGE SCALE GENOMIC DNA]</scope>
    <source>
        <strain evidence="2">CGMCC 1.12041</strain>
    </source>
</reference>
<dbReference type="STRING" id="1164594.SAMN05216204_14133"/>
<dbReference type="AlphaFoldDB" id="A0A1I1VSG1"/>
<evidence type="ECO:0000313" key="1">
    <source>
        <dbReference type="EMBL" id="SFD85764.1"/>
    </source>
</evidence>
<dbReference type="EMBL" id="FOLD01000041">
    <property type="protein sequence ID" value="SFD85764.1"/>
    <property type="molecule type" value="Genomic_DNA"/>
</dbReference>
<dbReference type="OrthoDB" id="7060526at2"/>
<name>A0A1I1VSG1_9BURK</name>
<dbReference type="Proteomes" id="UP000198639">
    <property type="component" value="Unassembled WGS sequence"/>
</dbReference>